<evidence type="ECO:0000313" key="3">
    <source>
        <dbReference type="EMBL" id="QJA44275.1"/>
    </source>
</evidence>
<dbReference type="Pfam" id="PF18850">
    <property type="entry name" value="LPD30"/>
    <property type="match status" value="1"/>
</dbReference>
<organism evidence="3">
    <name type="scientific">viral metagenome</name>
    <dbReference type="NCBI Taxonomy" id="1070528"/>
    <lineage>
        <taxon>unclassified sequences</taxon>
        <taxon>metagenomes</taxon>
        <taxon>organismal metagenomes</taxon>
    </lineage>
</organism>
<sequence>MQNMIRGDQYQGLIRQGQKIHSILYGGRDGYIAKIHGDQNPGTIQHLGGGCVSFGGTAHFDIAFTDGHVSKMLPESILRGVQWYISTNPEDTASQEDIIELIGYAERKRKAADDQKSAKDEELRKIRQALPSKYPYLIPYSKDNKVSSHALGSKNIKKELARAFPGVKFSVRSDCYTGGDSIDINWTDGPLTEQVKEITDKYQEGNFDGMNDIYEYNHDNVFPDVFGGAKYVFENRRESRELMLRAAVDLGYQITLDDIATSKEIAKLDYEDQQRIYRRAREIDCFDYTKQSKNQTVTKSTQGTSKVDEVLNKILNCQG</sequence>
<evidence type="ECO:0000259" key="2">
    <source>
        <dbReference type="Pfam" id="PF18850"/>
    </source>
</evidence>
<reference evidence="3" key="1">
    <citation type="submission" date="2020-03" db="EMBL/GenBank/DDBJ databases">
        <title>The deep terrestrial virosphere.</title>
        <authorList>
            <person name="Holmfeldt K."/>
            <person name="Nilsson E."/>
            <person name="Simone D."/>
            <person name="Lopez-Fernandez M."/>
            <person name="Wu X."/>
            <person name="de Brujin I."/>
            <person name="Lundin D."/>
            <person name="Andersson A."/>
            <person name="Bertilsson S."/>
            <person name="Dopson M."/>
        </authorList>
    </citation>
    <scope>NUCLEOTIDE SEQUENCE</scope>
    <source>
        <strain evidence="3">TM448A00093</strain>
        <strain evidence="4">TM448B00906</strain>
    </source>
</reference>
<evidence type="ECO:0000313" key="4">
    <source>
        <dbReference type="EMBL" id="QJH97047.1"/>
    </source>
</evidence>
<protein>
    <recommendedName>
        <fullName evidence="5">Large polyvalent protein associated domain-containing protein</fullName>
    </recommendedName>
</protein>
<dbReference type="InterPro" id="IPR041311">
    <property type="entry name" value="LPD29"/>
</dbReference>
<dbReference type="Pfam" id="PF18847">
    <property type="entry name" value="LPD29"/>
    <property type="match status" value="1"/>
</dbReference>
<proteinExistence type="predicted"/>
<evidence type="ECO:0008006" key="5">
    <source>
        <dbReference type="Google" id="ProtNLM"/>
    </source>
</evidence>
<dbReference type="EMBL" id="MT143975">
    <property type="protein sequence ID" value="QJA44275.1"/>
    <property type="molecule type" value="Genomic_DNA"/>
</dbReference>
<name>A0A6H1ZAH5_9ZZZZ</name>
<dbReference type="InterPro" id="IPR040631">
    <property type="entry name" value="LPD30"/>
</dbReference>
<feature type="domain" description="Large polyvalent protein associated" evidence="1">
    <location>
        <begin position="154"/>
        <end position="235"/>
    </location>
</feature>
<accession>A0A6H1ZAH5</accession>
<dbReference type="AlphaFoldDB" id="A0A6H1ZAH5"/>
<evidence type="ECO:0000259" key="1">
    <source>
        <dbReference type="Pfam" id="PF18847"/>
    </source>
</evidence>
<gene>
    <name evidence="3" type="ORF">TM448A00093_0005</name>
    <name evidence="4" type="ORF">TM448B00906_0019</name>
</gene>
<feature type="domain" description="Large polyvalent protein associated" evidence="2">
    <location>
        <begin position="15"/>
        <end position="107"/>
    </location>
</feature>
<dbReference type="EMBL" id="MT144671">
    <property type="protein sequence ID" value="QJH97047.1"/>
    <property type="molecule type" value="Genomic_DNA"/>
</dbReference>